<dbReference type="Proteomes" id="UP001181693">
    <property type="component" value="Unassembled WGS sequence"/>
</dbReference>
<evidence type="ECO:0000313" key="2">
    <source>
        <dbReference type="Proteomes" id="UP001181693"/>
    </source>
</evidence>
<organism evidence="1 2">
    <name type="scientific">Pyxicephalus adspersus</name>
    <name type="common">African bullfrog</name>
    <dbReference type="NCBI Taxonomy" id="30357"/>
    <lineage>
        <taxon>Eukaryota</taxon>
        <taxon>Metazoa</taxon>
        <taxon>Chordata</taxon>
        <taxon>Craniata</taxon>
        <taxon>Vertebrata</taxon>
        <taxon>Euteleostomi</taxon>
        <taxon>Amphibia</taxon>
        <taxon>Batrachia</taxon>
        <taxon>Anura</taxon>
        <taxon>Neobatrachia</taxon>
        <taxon>Ranoidea</taxon>
        <taxon>Pyxicephalidae</taxon>
        <taxon>Pyxicephalinae</taxon>
        <taxon>Pyxicephalus</taxon>
    </lineage>
</organism>
<evidence type="ECO:0000313" key="1">
    <source>
        <dbReference type="EMBL" id="DBA16268.1"/>
    </source>
</evidence>
<protein>
    <submittedName>
        <fullName evidence="1">Uncharacterized protein</fullName>
    </submittedName>
</protein>
<comment type="caution">
    <text evidence="1">The sequence shown here is derived from an EMBL/GenBank/DDBJ whole genome shotgun (WGS) entry which is preliminary data.</text>
</comment>
<gene>
    <name evidence="1" type="ORF">GDO54_003678</name>
</gene>
<proteinExistence type="predicted"/>
<dbReference type="EMBL" id="DYDO01000011">
    <property type="protein sequence ID" value="DBA16268.1"/>
    <property type="molecule type" value="Genomic_DNA"/>
</dbReference>
<keyword evidence="2" id="KW-1185">Reference proteome</keyword>
<accession>A0AAV3A2E7</accession>
<sequence>MNCGSKVQYKTNDCSNIVTRESGVPGCSPLICTESIARSAEIKTMSHATSKGIISGYWLETAGTDSHIFVLRHTLKRYCKPLAIHCSAHPTPLILS</sequence>
<reference evidence="1" key="1">
    <citation type="thesis" date="2020" institute="ProQuest LLC" country="789 East Eisenhower Parkway, Ann Arbor, MI, USA">
        <title>Comparative Genomics and Chromosome Evolution.</title>
        <authorList>
            <person name="Mudd A.B."/>
        </authorList>
    </citation>
    <scope>NUCLEOTIDE SEQUENCE</scope>
    <source>
        <strain evidence="1">1538</strain>
        <tissue evidence="1">Blood</tissue>
    </source>
</reference>
<name>A0AAV3A2E7_PYXAD</name>
<dbReference type="AlphaFoldDB" id="A0AAV3A2E7"/>